<accession>A0AAP0D2G4</accession>
<organism evidence="2 3">
    <name type="scientific">Deinandra increscens subsp. villosa</name>
    <dbReference type="NCBI Taxonomy" id="3103831"/>
    <lineage>
        <taxon>Eukaryota</taxon>
        <taxon>Viridiplantae</taxon>
        <taxon>Streptophyta</taxon>
        <taxon>Embryophyta</taxon>
        <taxon>Tracheophyta</taxon>
        <taxon>Spermatophyta</taxon>
        <taxon>Magnoliopsida</taxon>
        <taxon>eudicotyledons</taxon>
        <taxon>Gunneridae</taxon>
        <taxon>Pentapetalae</taxon>
        <taxon>asterids</taxon>
        <taxon>campanulids</taxon>
        <taxon>Asterales</taxon>
        <taxon>Asteraceae</taxon>
        <taxon>Asteroideae</taxon>
        <taxon>Heliantheae alliance</taxon>
        <taxon>Madieae</taxon>
        <taxon>Madiinae</taxon>
        <taxon>Deinandra</taxon>
    </lineage>
</organism>
<name>A0AAP0D2G4_9ASTR</name>
<evidence type="ECO:0000256" key="1">
    <source>
        <dbReference type="SAM" id="MobiDB-lite"/>
    </source>
</evidence>
<reference evidence="2 3" key="1">
    <citation type="submission" date="2024-04" db="EMBL/GenBank/DDBJ databases">
        <title>The reference genome of an endangered Asteraceae, Deinandra increscens subsp. villosa, native to the Central Coast of California.</title>
        <authorList>
            <person name="Guilliams M."/>
            <person name="Hasenstab-Lehman K."/>
            <person name="Meyer R."/>
            <person name="Mcevoy S."/>
        </authorList>
    </citation>
    <scope>NUCLEOTIDE SEQUENCE [LARGE SCALE GENOMIC DNA]</scope>
    <source>
        <tissue evidence="2">Leaf</tissue>
    </source>
</reference>
<protein>
    <recommendedName>
        <fullName evidence="4">Transposase</fullName>
    </recommendedName>
</protein>
<gene>
    <name evidence="2" type="ORF">SSX86_016310</name>
</gene>
<dbReference type="Pfam" id="PF02992">
    <property type="entry name" value="Transposase_21"/>
    <property type="match status" value="1"/>
</dbReference>
<comment type="caution">
    <text evidence="2">The sequence shown here is derived from an EMBL/GenBank/DDBJ whole genome shotgun (WGS) entry which is preliminary data.</text>
</comment>
<dbReference type="EMBL" id="JBCNJP010000017">
    <property type="protein sequence ID" value="KAK9064927.1"/>
    <property type="molecule type" value="Genomic_DNA"/>
</dbReference>
<feature type="region of interest" description="Disordered" evidence="1">
    <location>
        <begin position="68"/>
        <end position="97"/>
    </location>
</feature>
<evidence type="ECO:0008006" key="4">
    <source>
        <dbReference type="Google" id="ProtNLM"/>
    </source>
</evidence>
<proteinExistence type="predicted"/>
<dbReference type="PANTHER" id="PTHR10775">
    <property type="entry name" value="OS08G0208400 PROTEIN"/>
    <property type="match status" value="1"/>
</dbReference>
<dbReference type="InterPro" id="IPR004242">
    <property type="entry name" value="Transposase_21"/>
</dbReference>
<feature type="compositionally biased region" description="Acidic residues" evidence="1">
    <location>
        <begin position="71"/>
        <end position="97"/>
    </location>
</feature>
<sequence length="447" mass="51773">MRFFEVIRYPLKPSLNLPRHAFTPYFNMVAPNHTITLHLRDDLRFPVQLDEADGDLRIVDGWNAINQNDDQVIESEEESDDELSEHEEESDDEMSEDEGNIFYEDEVVIKRHQTYRPATPLAEMAEIESTMCMNVRVEDSEVFVLHFRAEINPHYTRYVARNWAAFLDEHNLDTGDSVGEVSLHLFKNGIDQNYTLWIKHGEKDDETFEHNYTPDFTSGIPTDAVETIEMVEATEENFMDHEHEKFIKLIEDAEKPLYKGCPDFTKLSALVQLFNLKSKYGVLDKCFTETLVLIKKMLSEGNEMVNSTYEAKKTFKAMGSGYTKIHACINDCILYRNTYKDLQVCPTCGKSRWKVDDIKKVIYENVLAKVLWYFPIIPWLKRLFQSKTTACDLRWHAESRIKDGVLRHPADSTAWTAIDDRYPDIANDPRSLRLGISADGVDVNRGN</sequence>
<dbReference type="AlphaFoldDB" id="A0AAP0D2G4"/>
<dbReference type="PANTHER" id="PTHR10775:SF179">
    <property type="entry name" value="TRANSPOSON, EN_SPM-LIKE, TRANSPOSASE-ASSOCIATED DOMAIN PROTEIN"/>
    <property type="match status" value="1"/>
</dbReference>
<evidence type="ECO:0000313" key="3">
    <source>
        <dbReference type="Proteomes" id="UP001408789"/>
    </source>
</evidence>
<evidence type="ECO:0000313" key="2">
    <source>
        <dbReference type="EMBL" id="KAK9064927.1"/>
    </source>
</evidence>
<dbReference type="Proteomes" id="UP001408789">
    <property type="component" value="Unassembled WGS sequence"/>
</dbReference>
<keyword evidence="3" id="KW-1185">Reference proteome</keyword>